<evidence type="ECO:0000313" key="9">
    <source>
        <dbReference type="EMBL" id="BBL71936.1"/>
    </source>
</evidence>
<accession>A0A8D5AJ14</accession>
<dbReference type="Proteomes" id="UP000824988">
    <property type="component" value="Chromosome"/>
</dbReference>
<evidence type="ECO:0000259" key="8">
    <source>
        <dbReference type="Pfam" id="PF17768"/>
    </source>
</evidence>
<dbReference type="FunFam" id="3.90.1640.30:FF:000001">
    <property type="entry name" value="Single-stranded-DNA-specific exonuclease RecJ"/>
    <property type="match status" value="1"/>
</dbReference>
<dbReference type="PANTHER" id="PTHR30255">
    <property type="entry name" value="SINGLE-STRANDED-DNA-SPECIFIC EXONUCLEASE RECJ"/>
    <property type="match status" value="1"/>
</dbReference>
<sequence>MTPPAKSKRIVRRPVDDGGGRFSDLHPVIRRIYLARHIGSPDDLDRSLESLPPPQALSGMDAMAGLLAEAVMDDRRLLVVADFDADGATACAVAVRGLRLLGARQVDYLVPNRFEFGYGLTPEIVAIAAERKPDYIITVDNGIASLEGVAAARQAGIGVLVTDHHLPGAELPEADAIVNPNLPGDAFPSKALAGVGVMFYVLIAVRARLRDAGWFNQKSMAAPNLACLLDLVALGTVADVVQLDRINRVLVHQGVQRIRAGKAHAGVLALLETAKRNPAQLRAADLGFAVAPRLNAAGRLEDMALGIECLLTDDAEAARDMAGRLDALNLERRTIEDKMKAEAFQLMKQGDWLKGAGEQPVVCLFDEGWHQGVIGILASRIKERLHRPVIAFAPSGDNEIKGSARSVAGIHIRDLLSDVAAAYPGLLQKFGGHAMAAGLTLRRSDYPVFVEALAQVAARQLQGWQAEDTVYTDGALEHGDFLLQFAEQLQAAGPWGQGFPEPCFDGVFDVEQVRVMAEKHLRFVLALPGSGRRVDGVAFHVDDPGQWLGCERVRLAYRLDVNEYRNARSLQLLVDYLEPC</sequence>
<dbReference type="Pfam" id="PF01368">
    <property type="entry name" value="DHH"/>
    <property type="match status" value="1"/>
</dbReference>
<organism evidence="9 10">
    <name type="scientific">Methylogaea oryzae</name>
    <dbReference type="NCBI Taxonomy" id="1295382"/>
    <lineage>
        <taxon>Bacteria</taxon>
        <taxon>Pseudomonadati</taxon>
        <taxon>Pseudomonadota</taxon>
        <taxon>Gammaproteobacteria</taxon>
        <taxon>Methylococcales</taxon>
        <taxon>Methylococcaceae</taxon>
        <taxon>Methylogaea</taxon>
    </lineage>
</organism>
<dbReference type="InterPro" id="IPR003156">
    <property type="entry name" value="DHHA1_dom"/>
</dbReference>
<comment type="similarity">
    <text evidence="1">Belongs to the RecJ family.</text>
</comment>
<evidence type="ECO:0000256" key="1">
    <source>
        <dbReference type="ARBA" id="ARBA00005915"/>
    </source>
</evidence>
<evidence type="ECO:0000256" key="5">
    <source>
        <dbReference type="ARBA" id="ARBA00022839"/>
    </source>
</evidence>
<gene>
    <name evidence="9" type="primary">recJ</name>
    <name evidence="9" type="ORF">MoryE10_25420</name>
</gene>
<dbReference type="InterPro" id="IPR004610">
    <property type="entry name" value="RecJ"/>
</dbReference>
<evidence type="ECO:0000259" key="6">
    <source>
        <dbReference type="Pfam" id="PF01368"/>
    </source>
</evidence>
<dbReference type="PANTHER" id="PTHR30255:SF2">
    <property type="entry name" value="SINGLE-STRANDED-DNA-SPECIFIC EXONUCLEASE RECJ"/>
    <property type="match status" value="1"/>
</dbReference>
<keyword evidence="3" id="KW-0540">Nuclease</keyword>
<proteinExistence type="inferred from homology"/>
<dbReference type="InterPro" id="IPR051673">
    <property type="entry name" value="SSDNA_exonuclease_RecJ"/>
</dbReference>
<dbReference type="Pfam" id="PF17768">
    <property type="entry name" value="RecJ_OB"/>
    <property type="match status" value="1"/>
</dbReference>
<evidence type="ECO:0000259" key="7">
    <source>
        <dbReference type="Pfam" id="PF02272"/>
    </source>
</evidence>
<dbReference type="InterPro" id="IPR001667">
    <property type="entry name" value="DDH_dom"/>
</dbReference>
<dbReference type="GO" id="GO:0006281">
    <property type="term" value="P:DNA repair"/>
    <property type="evidence" value="ECO:0007669"/>
    <property type="project" value="InterPro"/>
</dbReference>
<dbReference type="EMBL" id="AP019782">
    <property type="protein sequence ID" value="BBL71936.1"/>
    <property type="molecule type" value="Genomic_DNA"/>
</dbReference>
<reference evidence="9" key="1">
    <citation type="submission" date="2019-06" db="EMBL/GenBank/DDBJ databases">
        <title>Complete genome sequence of Methylogaea oryzae strain JCM16910.</title>
        <authorList>
            <person name="Asakawa S."/>
        </authorList>
    </citation>
    <scope>NUCLEOTIDE SEQUENCE</scope>
    <source>
        <strain evidence="9">E10</strain>
    </source>
</reference>
<feature type="domain" description="DHHA1" evidence="7">
    <location>
        <begin position="360"/>
        <end position="457"/>
    </location>
</feature>
<dbReference type="GO" id="GO:0008409">
    <property type="term" value="F:5'-3' exonuclease activity"/>
    <property type="evidence" value="ECO:0007669"/>
    <property type="project" value="InterPro"/>
</dbReference>
<protein>
    <recommendedName>
        <fullName evidence="2">Single-stranded-DNA-specific exonuclease RecJ</fullName>
    </recommendedName>
</protein>
<evidence type="ECO:0000313" key="10">
    <source>
        <dbReference type="Proteomes" id="UP000824988"/>
    </source>
</evidence>
<feature type="domain" description="DDH" evidence="6">
    <location>
        <begin position="77"/>
        <end position="236"/>
    </location>
</feature>
<evidence type="ECO:0000256" key="2">
    <source>
        <dbReference type="ARBA" id="ARBA00019841"/>
    </source>
</evidence>
<keyword evidence="4" id="KW-0378">Hydrolase</keyword>
<name>A0A8D5AJ14_9GAMM</name>
<dbReference type="InterPro" id="IPR041122">
    <property type="entry name" value="RecJ_OB"/>
</dbReference>
<evidence type="ECO:0000256" key="4">
    <source>
        <dbReference type="ARBA" id="ARBA00022801"/>
    </source>
</evidence>
<evidence type="ECO:0000256" key="3">
    <source>
        <dbReference type="ARBA" id="ARBA00022722"/>
    </source>
</evidence>
<dbReference type="GO" id="GO:0003676">
    <property type="term" value="F:nucleic acid binding"/>
    <property type="evidence" value="ECO:0007669"/>
    <property type="project" value="InterPro"/>
</dbReference>
<dbReference type="NCBIfam" id="TIGR00644">
    <property type="entry name" value="recJ"/>
    <property type="match status" value="1"/>
</dbReference>
<dbReference type="GO" id="GO:0006310">
    <property type="term" value="P:DNA recombination"/>
    <property type="evidence" value="ECO:0007669"/>
    <property type="project" value="InterPro"/>
</dbReference>
<keyword evidence="5 9" id="KW-0269">Exonuclease</keyword>
<dbReference type="AlphaFoldDB" id="A0A8D5AJ14"/>
<dbReference type="KEGG" id="moz:MoryE10_25420"/>
<dbReference type="Pfam" id="PF02272">
    <property type="entry name" value="DHHA1"/>
    <property type="match status" value="1"/>
</dbReference>
<keyword evidence="10" id="KW-1185">Reference proteome</keyword>
<dbReference type="RefSeq" id="WP_221047267.1">
    <property type="nucleotide sequence ID" value="NZ_AP019782.1"/>
</dbReference>
<feature type="domain" description="RecJ OB" evidence="8">
    <location>
        <begin position="472"/>
        <end position="575"/>
    </location>
</feature>